<keyword evidence="3" id="KW-1185">Reference proteome</keyword>
<feature type="transmembrane region" description="Helical" evidence="1">
    <location>
        <begin position="35"/>
        <end position="53"/>
    </location>
</feature>
<keyword evidence="1" id="KW-1133">Transmembrane helix</keyword>
<feature type="transmembrane region" description="Helical" evidence="1">
    <location>
        <begin position="91"/>
        <end position="107"/>
    </location>
</feature>
<dbReference type="RefSeq" id="WP_183703530.1">
    <property type="nucleotide sequence ID" value="NZ_JACHFE010000005.1"/>
</dbReference>
<evidence type="ECO:0000313" key="2">
    <source>
        <dbReference type="EMBL" id="MBB5321605.1"/>
    </source>
</evidence>
<proteinExistence type="predicted"/>
<dbReference type="EMBL" id="JACHFE010000005">
    <property type="protein sequence ID" value="MBB5321605.1"/>
    <property type="molecule type" value="Genomic_DNA"/>
</dbReference>
<accession>A0A840UGX0</accession>
<comment type="caution">
    <text evidence="2">The sequence shown here is derived from an EMBL/GenBank/DDBJ whole genome shotgun (WGS) entry which is preliminary data.</text>
</comment>
<sequence length="202" mass="22308">MPWREILSVSAIILTFVAFGPYIGSILQGKTRPHVFSWVIWGSTTFVVFLAQLQGNAGVGAWPIGVSGGIAVFVALLAYRTTKDHSITRTDWWFFSLAMSSLPLWYLTSDPLWAVLVLTTIDVLGFGPTIRKSFHAPFEEQLRFYLLFATRNLLAIAALEHFSVTTVLFPAATGAGCLVLITVIVIRRWVYPASGGKVFPLD</sequence>
<keyword evidence="1" id="KW-0472">Membrane</keyword>
<protein>
    <submittedName>
        <fullName evidence="2">Multisubunit Na+/H+ antiporter MnhC subunit</fullName>
    </submittedName>
</protein>
<feature type="transmembrane region" description="Helical" evidence="1">
    <location>
        <begin position="59"/>
        <end position="79"/>
    </location>
</feature>
<evidence type="ECO:0000256" key="1">
    <source>
        <dbReference type="SAM" id="Phobius"/>
    </source>
</evidence>
<gene>
    <name evidence="2" type="ORF">HNR38_002099</name>
</gene>
<keyword evidence="1" id="KW-0812">Transmembrane</keyword>
<feature type="transmembrane region" description="Helical" evidence="1">
    <location>
        <begin position="6"/>
        <end position="23"/>
    </location>
</feature>
<organism evidence="2 3">
    <name type="scientific">Marinobacter oulmenensis</name>
    <dbReference type="NCBI Taxonomy" id="643747"/>
    <lineage>
        <taxon>Bacteria</taxon>
        <taxon>Pseudomonadati</taxon>
        <taxon>Pseudomonadota</taxon>
        <taxon>Gammaproteobacteria</taxon>
        <taxon>Pseudomonadales</taxon>
        <taxon>Marinobacteraceae</taxon>
        <taxon>Marinobacter</taxon>
    </lineage>
</organism>
<name>A0A840UGX0_9GAMM</name>
<dbReference type="Proteomes" id="UP000591735">
    <property type="component" value="Unassembled WGS sequence"/>
</dbReference>
<evidence type="ECO:0000313" key="3">
    <source>
        <dbReference type="Proteomes" id="UP000591735"/>
    </source>
</evidence>
<feature type="transmembrane region" description="Helical" evidence="1">
    <location>
        <begin position="168"/>
        <end position="186"/>
    </location>
</feature>
<reference evidence="2 3" key="1">
    <citation type="submission" date="2020-08" db="EMBL/GenBank/DDBJ databases">
        <title>Genomic Encyclopedia of Type Strains, Phase IV (KMG-IV): sequencing the most valuable type-strain genomes for metagenomic binning, comparative biology and taxonomic classification.</title>
        <authorList>
            <person name="Goeker M."/>
        </authorList>
    </citation>
    <scope>NUCLEOTIDE SEQUENCE [LARGE SCALE GENOMIC DNA]</scope>
    <source>
        <strain evidence="2 3">DSM 22359</strain>
    </source>
</reference>
<dbReference type="AlphaFoldDB" id="A0A840UGX0"/>